<proteinExistence type="inferred from homology"/>
<comment type="similarity">
    <text evidence="1 7">Belongs to the RecO family.</text>
</comment>
<dbReference type="NCBIfam" id="TIGR00613">
    <property type="entry name" value="reco"/>
    <property type="match status" value="1"/>
</dbReference>
<keyword evidence="5 7" id="KW-0234">DNA repair</keyword>
<evidence type="ECO:0000256" key="2">
    <source>
        <dbReference type="ARBA" id="ARBA00021310"/>
    </source>
</evidence>
<evidence type="ECO:0000256" key="8">
    <source>
        <dbReference type="SAM" id="MobiDB-lite"/>
    </source>
</evidence>
<feature type="compositionally biased region" description="Low complexity" evidence="8">
    <location>
        <begin position="27"/>
        <end position="40"/>
    </location>
</feature>
<dbReference type="Gene3D" id="2.40.50.140">
    <property type="entry name" value="Nucleic acid-binding proteins"/>
    <property type="match status" value="1"/>
</dbReference>
<evidence type="ECO:0000256" key="6">
    <source>
        <dbReference type="ARBA" id="ARBA00033409"/>
    </source>
</evidence>
<keyword evidence="4 7" id="KW-0233">DNA recombination</keyword>
<comment type="function">
    <text evidence="7">Involved in DNA repair and RecF pathway recombination.</text>
</comment>
<gene>
    <name evidence="7 10" type="primary">recO</name>
    <name evidence="10" type="ordered locus">SRM_01362</name>
</gene>
<evidence type="ECO:0000259" key="9">
    <source>
        <dbReference type="Pfam" id="PF11967"/>
    </source>
</evidence>
<dbReference type="GO" id="GO:0006302">
    <property type="term" value="P:double-strand break repair"/>
    <property type="evidence" value="ECO:0007669"/>
    <property type="project" value="TreeGrafter"/>
</dbReference>
<keyword evidence="3 7" id="KW-0227">DNA damage</keyword>
<dbReference type="InterPro" id="IPR012340">
    <property type="entry name" value="NA-bd_OB-fold"/>
</dbReference>
<dbReference type="PATRIC" id="fig|761659.10.peg.1496"/>
<dbReference type="GO" id="GO:0043590">
    <property type="term" value="C:bacterial nucleoid"/>
    <property type="evidence" value="ECO:0007669"/>
    <property type="project" value="TreeGrafter"/>
</dbReference>
<dbReference type="InterPro" id="IPR003717">
    <property type="entry name" value="RecO"/>
</dbReference>
<name>D5H8C8_SALRM</name>
<evidence type="ECO:0000256" key="4">
    <source>
        <dbReference type="ARBA" id="ARBA00023172"/>
    </source>
</evidence>
<dbReference type="SUPFAM" id="SSF50249">
    <property type="entry name" value="Nucleic acid-binding proteins"/>
    <property type="match status" value="1"/>
</dbReference>
<dbReference type="GO" id="GO:0006310">
    <property type="term" value="P:DNA recombination"/>
    <property type="evidence" value="ECO:0007669"/>
    <property type="project" value="UniProtKB-UniRule"/>
</dbReference>
<dbReference type="PANTHER" id="PTHR33991:SF1">
    <property type="entry name" value="DNA REPAIR PROTEIN RECO"/>
    <property type="match status" value="1"/>
</dbReference>
<dbReference type="KEGG" id="srm:SRM_01362"/>
<feature type="region of interest" description="Disordered" evidence="8">
    <location>
        <begin position="22"/>
        <end position="45"/>
    </location>
</feature>
<dbReference type="InterPro" id="IPR022572">
    <property type="entry name" value="DNA_rep/recomb_RecO_N"/>
</dbReference>
<dbReference type="HAMAP" id="MF_00201">
    <property type="entry name" value="RecO"/>
    <property type="match status" value="1"/>
</dbReference>
<dbReference type="PANTHER" id="PTHR33991">
    <property type="entry name" value="DNA REPAIR PROTEIN RECO"/>
    <property type="match status" value="1"/>
</dbReference>
<dbReference type="InterPro" id="IPR037278">
    <property type="entry name" value="ARFGAP/RecO"/>
</dbReference>
<protein>
    <recommendedName>
        <fullName evidence="2 7">DNA repair protein RecO</fullName>
    </recommendedName>
    <alternativeName>
        <fullName evidence="6 7">Recombination protein O</fullName>
    </alternativeName>
</protein>
<dbReference type="Proteomes" id="UP000000933">
    <property type="component" value="Chromosome"/>
</dbReference>
<reference evidence="11" key="2">
    <citation type="submission" date="2010-04" db="EMBL/GenBank/DDBJ databases">
        <title>Genome sequence of Salinibacter ruber M8.</title>
        <authorList>
            <consortium name="Genoscope"/>
        </authorList>
    </citation>
    <scope>NUCLEOTIDE SEQUENCE [LARGE SCALE GENOMIC DNA]</scope>
    <source>
        <strain evidence="11">M8</strain>
    </source>
</reference>
<evidence type="ECO:0000313" key="11">
    <source>
        <dbReference type="Proteomes" id="UP000000933"/>
    </source>
</evidence>
<evidence type="ECO:0000313" key="10">
    <source>
        <dbReference type="EMBL" id="CBH24283.1"/>
    </source>
</evidence>
<evidence type="ECO:0000256" key="7">
    <source>
        <dbReference type="HAMAP-Rule" id="MF_00201"/>
    </source>
</evidence>
<dbReference type="Pfam" id="PF11967">
    <property type="entry name" value="RecO_N"/>
    <property type="match status" value="1"/>
</dbReference>
<sequence length="314" mass="34670">MHHAVPFRGGRHMRRRNVTCVAREGRAASPDSAADARSSPEQGSCPRTCQHLVTMAQRSIVRTKAVVLRSIDYGETSQIVTLFTQEKGKLGVMAKGARRPKSSFGATLQPMAYTQVVFYHKPSRTLQTLSESSHVQSFHRLREKLPTITVGLRIVELVDALMEEEDPQPAAFALVVRALHRLNIAEARVSNLWPYVQLQLAQILGVAPAVDRTRVEAVTGDEGLLSLADGGVYPADGTPDQPKRASRAALRAYAVCARADLDTVMRLTMSPAVRREVEALVRDFLRYQFDDAYPDRSRSVIAQIEGAKPTDRAT</sequence>
<evidence type="ECO:0000256" key="5">
    <source>
        <dbReference type="ARBA" id="ARBA00023204"/>
    </source>
</evidence>
<dbReference type="Pfam" id="PF02565">
    <property type="entry name" value="RecO_C"/>
    <property type="match status" value="1"/>
</dbReference>
<dbReference type="SUPFAM" id="SSF57863">
    <property type="entry name" value="ArfGap/RecO-like zinc finger"/>
    <property type="match status" value="1"/>
</dbReference>
<reference evidence="10 11" key="1">
    <citation type="journal article" date="2010" name="ISME J.">
        <title>Fine-scale evolution: genomic, phenotypic and ecological differentiation in two coexisting Salinibacter ruber strains.</title>
        <authorList>
            <person name="Pena A."/>
            <person name="Teeling H."/>
            <person name="Huerta-Cepas J."/>
            <person name="Santos F."/>
            <person name="Yarza P."/>
            <person name="Brito-Echeverria J."/>
            <person name="Lucio M."/>
            <person name="Schmitt-Kopplin P."/>
            <person name="Meseguer I."/>
            <person name="Schenowitz C."/>
            <person name="Dossat C."/>
            <person name="Barbe V."/>
            <person name="Dopazo J."/>
            <person name="Rossello-Mora R."/>
            <person name="Schuler M."/>
            <person name="Glockner F.O."/>
            <person name="Amann R."/>
            <person name="Gabaldon T."/>
            <person name="Anton J."/>
        </authorList>
    </citation>
    <scope>NUCLEOTIDE SEQUENCE [LARGE SCALE GENOMIC DNA]</scope>
    <source>
        <strain evidence="10 11">M8</strain>
    </source>
</reference>
<accession>D5H8C8</accession>
<evidence type="ECO:0000256" key="3">
    <source>
        <dbReference type="ARBA" id="ARBA00022763"/>
    </source>
</evidence>
<evidence type="ECO:0000256" key="1">
    <source>
        <dbReference type="ARBA" id="ARBA00007452"/>
    </source>
</evidence>
<feature type="domain" description="DNA replication/recombination mediator RecO N-terminal" evidence="9">
    <location>
        <begin position="60"/>
        <end position="138"/>
    </location>
</feature>
<dbReference type="Gene3D" id="1.20.1440.120">
    <property type="entry name" value="Recombination protein O, C-terminal domain"/>
    <property type="match status" value="1"/>
</dbReference>
<dbReference type="EMBL" id="FP565814">
    <property type="protein sequence ID" value="CBH24283.1"/>
    <property type="molecule type" value="Genomic_DNA"/>
</dbReference>
<organism evidence="10 11">
    <name type="scientific">Salinibacter ruber (strain M8)</name>
    <dbReference type="NCBI Taxonomy" id="761659"/>
    <lineage>
        <taxon>Bacteria</taxon>
        <taxon>Pseudomonadati</taxon>
        <taxon>Rhodothermota</taxon>
        <taxon>Rhodothermia</taxon>
        <taxon>Rhodothermales</taxon>
        <taxon>Salinibacteraceae</taxon>
        <taxon>Salinibacter</taxon>
    </lineage>
</organism>
<dbReference type="InterPro" id="IPR042242">
    <property type="entry name" value="RecO_C"/>
</dbReference>
<dbReference type="HOGENOM" id="CLU_066632_2_1_10"/>
<dbReference type="AlphaFoldDB" id="D5H8C8"/>